<proteinExistence type="predicted"/>
<feature type="non-terminal residue" evidence="2">
    <location>
        <position position="1"/>
    </location>
</feature>
<comment type="caution">
    <text evidence="2">The sequence shown here is derived from an EMBL/GenBank/DDBJ whole genome shotgun (WGS) entry which is preliminary data.</text>
</comment>
<sequence>VHTAGEHTIHAGSHQTEGPQGQRGGFPPFPKSGPGQLEVLRRYVTDAPVEKSTFTVTDSLGATHGGTLDASGRAIVNGLAAGAVSVQYERDPHDPWVMASHLKPPRWQPDGTA</sequence>
<organism evidence="2 3">
    <name type="scientific">Burkholderia stagnalis</name>
    <dbReference type="NCBI Taxonomy" id="1503054"/>
    <lineage>
        <taxon>Bacteria</taxon>
        <taxon>Pseudomonadati</taxon>
        <taxon>Pseudomonadota</taxon>
        <taxon>Betaproteobacteria</taxon>
        <taxon>Burkholderiales</taxon>
        <taxon>Burkholderiaceae</taxon>
        <taxon>Burkholderia</taxon>
        <taxon>Burkholderia cepacia complex</taxon>
    </lineage>
</organism>
<evidence type="ECO:0000256" key="1">
    <source>
        <dbReference type="SAM" id="MobiDB-lite"/>
    </source>
</evidence>
<gene>
    <name evidence="2" type="ORF">DF017_37080</name>
</gene>
<keyword evidence="3" id="KW-1185">Reference proteome</keyword>
<protein>
    <submittedName>
        <fullName evidence="2">Type VI secretion system tip protein VgrG</fullName>
    </submittedName>
</protein>
<accession>A0ABX9YBG2</accession>
<dbReference type="EMBL" id="QTPM01000131">
    <property type="protein sequence ID" value="RQY77086.1"/>
    <property type="molecule type" value="Genomic_DNA"/>
</dbReference>
<reference evidence="2 3" key="1">
    <citation type="submission" date="2018-08" db="EMBL/GenBank/DDBJ databases">
        <title>Comparative analysis of Burkholderia isolates from Puerto Rico.</title>
        <authorList>
            <person name="Hall C."/>
            <person name="Sahl J."/>
            <person name="Wagner D."/>
        </authorList>
    </citation>
    <scope>NUCLEOTIDE SEQUENCE [LARGE SCALE GENOMIC DNA]</scope>
    <source>
        <strain evidence="2 3">Bp8966</strain>
    </source>
</reference>
<evidence type="ECO:0000313" key="3">
    <source>
        <dbReference type="Proteomes" id="UP000281098"/>
    </source>
</evidence>
<feature type="region of interest" description="Disordered" evidence="1">
    <location>
        <begin position="1"/>
        <end position="35"/>
    </location>
</feature>
<dbReference type="Proteomes" id="UP000281098">
    <property type="component" value="Unassembled WGS sequence"/>
</dbReference>
<evidence type="ECO:0000313" key="2">
    <source>
        <dbReference type="EMBL" id="RQY77086.1"/>
    </source>
</evidence>
<name>A0ABX9YBG2_9BURK</name>